<keyword evidence="2" id="KW-0812">Transmembrane</keyword>
<dbReference type="SMART" id="SM00044">
    <property type="entry name" value="CYCc"/>
    <property type="match status" value="1"/>
</dbReference>
<dbReference type="OrthoDB" id="9806735at2"/>
<dbReference type="SUPFAM" id="SSF55073">
    <property type="entry name" value="Nucleotide cyclase"/>
    <property type="match status" value="1"/>
</dbReference>
<dbReference type="InterPro" id="IPR050697">
    <property type="entry name" value="Adenylyl/Guanylyl_Cyclase_3/4"/>
</dbReference>
<dbReference type="PROSITE" id="PS50125">
    <property type="entry name" value="GUANYLATE_CYCLASE_2"/>
    <property type="match status" value="1"/>
</dbReference>
<dbReference type="CDD" id="cd07302">
    <property type="entry name" value="CHD"/>
    <property type="match status" value="1"/>
</dbReference>
<feature type="compositionally biased region" description="Basic and acidic residues" evidence="1">
    <location>
        <begin position="405"/>
        <end position="416"/>
    </location>
</feature>
<gene>
    <name evidence="4" type="ORF">HMI49_23080</name>
</gene>
<dbReference type="PANTHER" id="PTHR43081:SF1">
    <property type="entry name" value="ADENYLATE CYCLASE, TERMINAL-DIFFERENTIATION SPECIFIC"/>
    <property type="match status" value="1"/>
</dbReference>
<evidence type="ECO:0000256" key="1">
    <source>
        <dbReference type="SAM" id="MobiDB-lite"/>
    </source>
</evidence>
<protein>
    <submittedName>
        <fullName evidence="4">Adenylate/guanylate cyclase domain-containing protein</fullName>
    </submittedName>
</protein>
<dbReference type="InterPro" id="IPR001054">
    <property type="entry name" value="A/G_cyclase"/>
</dbReference>
<keyword evidence="2" id="KW-0472">Membrane</keyword>
<evidence type="ECO:0000256" key="2">
    <source>
        <dbReference type="SAM" id="Phobius"/>
    </source>
</evidence>
<keyword evidence="5" id="KW-1185">Reference proteome</keyword>
<dbReference type="EMBL" id="JABFJV010000144">
    <property type="protein sequence ID" value="NOK36091.1"/>
    <property type="molecule type" value="Genomic_DNA"/>
</dbReference>
<dbReference type="Gene3D" id="3.30.70.1230">
    <property type="entry name" value="Nucleotide cyclase"/>
    <property type="match status" value="1"/>
</dbReference>
<evidence type="ECO:0000259" key="3">
    <source>
        <dbReference type="PROSITE" id="PS50125"/>
    </source>
</evidence>
<dbReference type="RefSeq" id="WP_120528195.1">
    <property type="nucleotide sequence ID" value="NZ_JABFJV010000144.1"/>
</dbReference>
<dbReference type="Proteomes" id="UP000563426">
    <property type="component" value="Unassembled WGS sequence"/>
</dbReference>
<accession>A0A3A8HPF3</accession>
<organism evidence="4 5">
    <name type="scientific">Corallococcus exercitus</name>
    <dbReference type="NCBI Taxonomy" id="2316736"/>
    <lineage>
        <taxon>Bacteria</taxon>
        <taxon>Pseudomonadati</taxon>
        <taxon>Myxococcota</taxon>
        <taxon>Myxococcia</taxon>
        <taxon>Myxococcales</taxon>
        <taxon>Cystobacterineae</taxon>
        <taxon>Myxococcaceae</taxon>
        <taxon>Corallococcus</taxon>
    </lineage>
</organism>
<reference evidence="4 5" key="1">
    <citation type="submission" date="2020-05" db="EMBL/GenBank/DDBJ databases">
        <authorList>
            <person name="Whitworth D."/>
        </authorList>
    </citation>
    <scope>NUCLEOTIDE SEQUENCE [LARGE SCALE GENOMIC DNA]</scope>
    <source>
        <strain evidence="4 5">AB043B</strain>
    </source>
</reference>
<keyword evidence="2" id="KW-1133">Transmembrane helix</keyword>
<evidence type="ECO:0000313" key="4">
    <source>
        <dbReference type="EMBL" id="NOK36091.1"/>
    </source>
</evidence>
<feature type="transmembrane region" description="Helical" evidence="2">
    <location>
        <begin position="106"/>
        <end position="125"/>
    </location>
</feature>
<feature type="transmembrane region" description="Helical" evidence="2">
    <location>
        <begin position="21"/>
        <end position="43"/>
    </location>
</feature>
<dbReference type="PANTHER" id="PTHR43081">
    <property type="entry name" value="ADENYLATE CYCLASE, TERMINAL-DIFFERENTIATION SPECIFIC-RELATED"/>
    <property type="match status" value="1"/>
</dbReference>
<feature type="transmembrane region" description="Helical" evidence="2">
    <location>
        <begin position="49"/>
        <end position="69"/>
    </location>
</feature>
<name>A0A3A8HPF3_9BACT</name>
<dbReference type="Pfam" id="PF00211">
    <property type="entry name" value="Guanylate_cyc"/>
    <property type="match status" value="1"/>
</dbReference>
<comment type="caution">
    <text evidence="4">The sequence shown here is derived from an EMBL/GenBank/DDBJ whole genome shotgun (WGS) entry which is preliminary data.</text>
</comment>
<feature type="transmembrane region" description="Helical" evidence="2">
    <location>
        <begin position="81"/>
        <end position="100"/>
    </location>
</feature>
<sequence>MRFLFSRARVEATLQRRLEEWRADVGSWLNMTRVAATTAWLLLAMADNWSVSRGVLAAYIALGAVLWATARRVPDLLRRPALGVALLDMPLIYFLQAQAIPATANGVPTALLTMGVYLVLVVIVSMVTLSRLIVAGATGLGIVAVALLTLSAGLEPSQFLPGMVLVMVLASSVAFFISRTVMGLVTDVVREEMQRERLGRFFSPEVARRISERGTDGEAGEHREVTLLFSDIRGFTTLSDRMESPQVVTLLNEYLSRMVEVVFRHGGTLDKFIGDGILAYFGAPLEQPDHPEAAVACGLAMLEALEVLNRERTARGEFTLDIGVGIHTGRVVVGAVGSEQRREYTVIGDAVNLASRIEGLTKKVGAPMLVSHATRERCQDRFDFEAAAPLPVAGKPEPVATFLPRKRDPLAGELKKTAGPGVASQPRG</sequence>
<dbReference type="GO" id="GO:0004016">
    <property type="term" value="F:adenylate cyclase activity"/>
    <property type="evidence" value="ECO:0007669"/>
    <property type="project" value="UniProtKB-ARBA"/>
</dbReference>
<evidence type="ECO:0000313" key="5">
    <source>
        <dbReference type="Proteomes" id="UP000563426"/>
    </source>
</evidence>
<dbReference type="GO" id="GO:0035556">
    <property type="term" value="P:intracellular signal transduction"/>
    <property type="evidence" value="ECO:0007669"/>
    <property type="project" value="InterPro"/>
</dbReference>
<dbReference type="InterPro" id="IPR029787">
    <property type="entry name" value="Nucleotide_cyclase"/>
</dbReference>
<dbReference type="AlphaFoldDB" id="A0A3A8HPF3"/>
<feature type="transmembrane region" description="Helical" evidence="2">
    <location>
        <begin position="159"/>
        <end position="177"/>
    </location>
</feature>
<dbReference type="GO" id="GO:0009190">
    <property type="term" value="P:cyclic nucleotide biosynthetic process"/>
    <property type="evidence" value="ECO:0007669"/>
    <property type="project" value="InterPro"/>
</dbReference>
<proteinExistence type="predicted"/>
<feature type="domain" description="Guanylate cyclase" evidence="3">
    <location>
        <begin position="226"/>
        <end position="358"/>
    </location>
</feature>
<feature type="region of interest" description="Disordered" evidence="1">
    <location>
        <begin position="405"/>
        <end position="428"/>
    </location>
</feature>
<feature type="transmembrane region" description="Helical" evidence="2">
    <location>
        <begin position="132"/>
        <end position="153"/>
    </location>
</feature>